<dbReference type="Pfam" id="PF16188">
    <property type="entry name" value="Peptidase_M24_C"/>
    <property type="match status" value="1"/>
</dbReference>
<accession>A0ABT8E024</accession>
<dbReference type="InterPro" id="IPR000587">
    <property type="entry name" value="Creatinase_N"/>
</dbReference>
<feature type="domain" description="Peptidase M24 C-terminal" evidence="6">
    <location>
        <begin position="544"/>
        <end position="604"/>
    </location>
</feature>
<reference evidence="7 8" key="1">
    <citation type="submission" date="2023-06" db="EMBL/GenBank/DDBJ databases">
        <title>Pelomonas sp. PFR6 16S ribosomal RNA gene Genome sequencing and assembly.</title>
        <authorList>
            <person name="Woo H."/>
        </authorList>
    </citation>
    <scope>NUCLEOTIDE SEQUENCE [LARGE SCALE GENOMIC DNA]</scope>
    <source>
        <strain evidence="7 8">PFR6</strain>
    </source>
</reference>
<dbReference type="InterPro" id="IPR050422">
    <property type="entry name" value="X-Pro_aminopeptidase_P"/>
</dbReference>
<dbReference type="InterPro" id="IPR036005">
    <property type="entry name" value="Creatinase/aminopeptidase-like"/>
</dbReference>
<keyword evidence="3 7" id="KW-0378">Hydrolase</keyword>
<keyword evidence="7" id="KW-0645">Protease</keyword>
<keyword evidence="8" id="KW-1185">Reference proteome</keyword>
<organism evidence="7 8">
    <name type="scientific">Roseateles violae</name>
    <dbReference type="NCBI Taxonomy" id="3058042"/>
    <lineage>
        <taxon>Bacteria</taxon>
        <taxon>Pseudomonadati</taxon>
        <taxon>Pseudomonadota</taxon>
        <taxon>Betaproteobacteria</taxon>
        <taxon>Burkholderiales</taxon>
        <taxon>Sphaerotilaceae</taxon>
        <taxon>Roseateles</taxon>
    </lineage>
</organism>
<dbReference type="InterPro" id="IPR000994">
    <property type="entry name" value="Pept_M24"/>
</dbReference>
<dbReference type="Gene3D" id="3.90.230.10">
    <property type="entry name" value="Creatinase/methionine aminopeptidase superfamily"/>
    <property type="match status" value="1"/>
</dbReference>
<dbReference type="InterPro" id="IPR029149">
    <property type="entry name" value="Creatin/AminoP/Spt16_N"/>
</dbReference>
<dbReference type="Pfam" id="PF16189">
    <property type="entry name" value="Creatinase_N_2"/>
    <property type="match status" value="1"/>
</dbReference>
<dbReference type="SUPFAM" id="SSF53092">
    <property type="entry name" value="Creatinase/prolidase N-terminal domain"/>
    <property type="match status" value="2"/>
</dbReference>
<dbReference type="EMBL" id="JAUHHC010000008">
    <property type="protein sequence ID" value="MDN3923201.1"/>
    <property type="molecule type" value="Genomic_DNA"/>
</dbReference>
<dbReference type="Gene3D" id="3.40.350.10">
    <property type="entry name" value="Creatinase/prolidase N-terminal domain"/>
    <property type="match status" value="2"/>
</dbReference>
<dbReference type="EC" id="3.4.11.-" evidence="7"/>
<dbReference type="Pfam" id="PF01321">
    <property type="entry name" value="Creatinase_N"/>
    <property type="match status" value="1"/>
</dbReference>
<dbReference type="Pfam" id="PF00557">
    <property type="entry name" value="Peptidase_M24"/>
    <property type="match status" value="1"/>
</dbReference>
<evidence type="ECO:0000256" key="1">
    <source>
        <dbReference type="ARBA" id="ARBA00008766"/>
    </source>
</evidence>
<dbReference type="InterPro" id="IPR032416">
    <property type="entry name" value="Peptidase_M24_C"/>
</dbReference>
<dbReference type="RefSeq" id="WP_290361511.1">
    <property type="nucleotide sequence ID" value="NZ_JAUHHC010000008.1"/>
</dbReference>
<evidence type="ECO:0000256" key="3">
    <source>
        <dbReference type="ARBA" id="ARBA00022801"/>
    </source>
</evidence>
<keyword evidence="2" id="KW-0479">Metal-binding</keyword>
<comment type="similarity">
    <text evidence="1">Belongs to the peptidase M24B family.</text>
</comment>
<dbReference type="CDD" id="cd01085">
    <property type="entry name" value="APP"/>
    <property type="match status" value="1"/>
</dbReference>
<evidence type="ECO:0000256" key="2">
    <source>
        <dbReference type="ARBA" id="ARBA00022723"/>
    </source>
</evidence>
<feature type="domain" description="Peptidase M24" evidence="4">
    <location>
        <begin position="318"/>
        <end position="532"/>
    </location>
</feature>
<evidence type="ECO:0000313" key="8">
    <source>
        <dbReference type="Proteomes" id="UP001228044"/>
    </source>
</evidence>
<dbReference type="Proteomes" id="UP001228044">
    <property type="component" value="Unassembled WGS sequence"/>
</dbReference>
<dbReference type="PANTHER" id="PTHR43763:SF6">
    <property type="entry name" value="XAA-PRO AMINOPEPTIDASE 1"/>
    <property type="match status" value="1"/>
</dbReference>
<sequence>MPNPASPSRSNPSTAAERLQSLRTLMRERGASGVVVPISDEHMSEYVPEHAQRLRWLTGFRGSAATAVVLEDAAAIFTDGRYVEQVGREVDSALYDCLLSPRHDFSDWLNRHAPDGSTVLFDPWLHSQVWLSAMQSRLQRGVLLRPCTSNLVDALWTDRPEMSAAAVAPHPLQYAGQSSQAKREAIAQAMRQQGLDATVITALDSVAWLFNIRGSDVAHTPVVRAFALLHADATATLFVDRAKSSPELLSHLGPGVSMLDYEALVASLAALARKRVSASPSGCSVAIFDALKLAEIVWQRDPCERPRAAKNEAEIIGMRQAHRRDGVALVRFYHWLEEAVAAGTVTEIEASEKLLALRAEAPEFRDLSFPTISAAGPSGAFAHYCAKPGQERSLARGELYLLDSGAQYPDGTTDVTRTVAIGEPSEEMRLRFTEVLKGHIAIACCRLPPGTTGGQVDALARQFLWQSGIDYATGTGHGVGSFLSVHEGPVFIGRDGGTRPVDEPFIGGLVISNEPGYYKHGHYGIRTENLYLTVACQGQDGREGWLAFEPLTLVPIDRRLIRSEELSRRERSWIDNYHRSVFGQLAPLLPTATARWLEQACRPL</sequence>
<feature type="domain" description="Creatinase N-terminal" evidence="5">
    <location>
        <begin position="18"/>
        <end position="148"/>
    </location>
</feature>
<dbReference type="PANTHER" id="PTHR43763">
    <property type="entry name" value="XAA-PRO AMINOPEPTIDASE 1"/>
    <property type="match status" value="1"/>
</dbReference>
<keyword evidence="7" id="KW-0031">Aminopeptidase</keyword>
<comment type="caution">
    <text evidence="7">The sequence shown here is derived from an EMBL/GenBank/DDBJ whole genome shotgun (WGS) entry which is preliminary data.</text>
</comment>
<dbReference type="GO" id="GO:0004177">
    <property type="term" value="F:aminopeptidase activity"/>
    <property type="evidence" value="ECO:0007669"/>
    <property type="project" value="UniProtKB-KW"/>
</dbReference>
<gene>
    <name evidence="7" type="ORF">QWJ38_23180</name>
</gene>
<proteinExistence type="inferred from homology"/>
<evidence type="ECO:0000259" key="5">
    <source>
        <dbReference type="Pfam" id="PF01321"/>
    </source>
</evidence>
<dbReference type="InterPro" id="IPR033740">
    <property type="entry name" value="Pept_M24B"/>
</dbReference>
<evidence type="ECO:0000259" key="6">
    <source>
        <dbReference type="Pfam" id="PF16188"/>
    </source>
</evidence>
<evidence type="ECO:0000259" key="4">
    <source>
        <dbReference type="Pfam" id="PF00557"/>
    </source>
</evidence>
<evidence type="ECO:0000313" key="7">
    <source>
        <dbReference type="EMBL" id="MDN3923201.1"/>
    </source>
</evidence>
<dbReference type="SUPFAM" id="SSF55920">
    <property type="entry name" value="Creatinase/aminopeptidase"/>
    <property type="match status" value="1"/>
</dbReference>
<name>A0ABT8E024_9BURK</name>
<protein>
    <submittedName>
        <fullName evidence="7">Aminopeptidase P family protein</fullName>
        <ecNumber evidence="7">3.4.11.-</ecNumber>
    </submittedName>
</protein>